<accession>A0ABZ2KUY0</accession>
<dbReference type="RefSeq" id="WP_394830423.1">
    <property type="nucleotide sequence ID" value="NZ_CP089929.1"/>
</dbReference>
<evidence type="ECO:0000313" key="2">
    <source>
        <dbReference type="EMBL" id="WXB00821.1"/>
    </source>
</evidence>
<feature type="chain" id="PRO_5046213377" description="Secreted protein" evidence="1">
    <location>
        <begin position="23"/>
        <end position="200"/>
    </location>
</feature>
<keyword evidence="1" id="KW-0732">Signal</keyword>
<protein>
    <recommendedName>
        <fullName evidence="4">Secreted protein</fullName>
    </recommendedName>
</protein>
<proteinExistence type="predicted"/>
<sequence>MKRHFFLAFGVLASLAAFPACSSDDDDDKGTATVVETLTMDCSVETFAGPEMDYHVVDNKLVLLQSGQRSEMTRSGTASGDKPIHGTWQMPPFEVAGDPDYVAKHQVRTIGTIRIEDGRVTLTANCSSLEHSMSVSASSPATITDTTIRVLESHKEAKHWSSRTGESTVAKTSIDTLAVQPQLGEGALASGAVVFPFAAY</sequence>
<feature type="signal peptide" evidence="1">
    <location>
        <begin position="1"/>
        <end position="22"/>
    </location>
</feature>
<reference evidence="2" key="1">
    <citation type="submission" date="2021-12" db="EMBL/GenBank/DDBJ databases">
        <title>Discovery of the Pendulisporaceae a myxobacterial family with distinct sporulation behavior and unique specialized metabolism.</title>
        <authorList>
            <person name="Garcia R."/>
            <person name="Popoff A."/>
            <person name="Bader C.D."/>
            <person name="Loehr J."/>
            <person name="Walesch S."/>
            <person name="Walt C."/>
            <person name="Boldt J."/>
            <person name="Bunk B."/>
            <person name="Haeckl F.J.F.P.J."/>
            <person name="Gunesch A.P."/>
            <person name="Birkelbach J."/>
            <person name="Nuebel U."/>
            <person name="Pietschmann T."/>
            <person name="Bach T."/>
            <person name="Mueller R."/>
        </authorList>
    </citation>
    <scope>NUCLEOTIDE SEQUENCE</scope>
    <source>
        <strain evidence="2">MSr11367</strain>
    </source>
</reference>
<name>A0ABZ2KUY0_9BACT</name>
<evidence type="ECO:0000313" key="3">
    <source>
        <dbReference type="Proteomes" id="UP001374803"/>
    </source>
</evidence>
<evidence type="ECO:0000256" key="1">
    <source>
        <dbReference type="SAM" id="SignalP"/>
    </source>
</evidence>
<dbReference type="EMBL" id="CP089983">
    <property type="protein sequence ID" value="WXB00821.1"/>
    <property type="molecule type" value="Genomic_DNA"/>
</dbReference>
<organism evidence="2 3">
    <name type="scientific">Pendulispora rubella</name>
    <dbReference type="NCBI Taxonomy" id="2741070"/>
    <lineage>
        <taxon>Bacteria</taxon>
        <taxon>Pseudomonadati</taxon>
        <taxon>Myxococcota</taxon>
        <taxon>Myxococcia</taxon>
        <taxon>Myxococcales</taxon>
        <taxon>Sorangiineae</taxon>
        <taxon>Pendulisporaceae</taxon>
        <taxon>Pendulispora</taxon>
    </lineage>
</organism>
<gene>
    <name evidence="2" type="ORF">LVJ94_28350</name>
</gene>
<keyword evidence="3" id="KW-1185">Reference proteome</keyword>
<evidence type="ECO:0008006" key="4">
    <source>
        <dbReference type="Google" id="ProtNLM"/>
    </source>
</evidence>
<dbReference type="Proteomes" id="UP001374803">
    <property type="component" value="Chromosome"/>
</dbReference>